<dbReference type="CDD" id="cd04186">
    <property type="entry name" value="GT_2_like_c"/>
    <property type="match status" value="1"/>
</dbReference>
<dbReference type="EMBL" id="JXOJ01000002">
    <property type="protein sequence ID" value="KLK88806.1"/>
    <property type="molecule type" value="Genomic_DNA"/>
</dbReference>
<name>A0A0H1R1Z1_9EURY</name>
<dbReference type="AlphaFoldDB" id="A0A0H1R1Z1"/>
<accession>A0A0H1R1Z1</accession>
<dbReference type="GO" id="GO:0016757">
    <property type="term" value="F:glycosyltransferase activity"/>
    <property type="evidence" value="ECO:0007669"/>
    <property type="project" value="UniProtKB-KW"/>
</dbReference>
<dbReference type="PANTHER" id="PTHR43179">
    <property type="entry name" value="RHAMNOSYLTRANSFERASE WBBL"/>
    <property type="match status" value="1"/>
</dbReference>
<dbReference type="PATRIC" id="fig|1550566.3.peg.1626"/>
<dbReference type="Pfam" id="PF00535">
    <property type="entry name" value="Glycos_transf_2"/>
    <property type="match status" value="1"/>
</dbReference>
<dbReference type="InterPro" id="IPR001173">
    <property type="entry name" value="Glyco_trans_2-like"/>
</dbReference>
<comment type="caution">
    <text evidence="5">The sequence shown here is derived from an EMBL/GenBank/DDBJ whole genome shotgun (WGS) entry which is preliminary data.</text>
</comment>
<evidence type="ECO:0000256" key="1">
    <source>
        <dbReference type="ARBA" id="ARBA00006739"/>
    </source>
</evidence>
<sequence length="318" mass="35650">MISVVITNYNGRRYLPDCLSSLETQTYRDFETILVDNASTDGSVEFVEENYPEIRVVRNHENLGFAGGTNAGIRTARGEYILTLNNDTRADPGFVEHLRKAMGADPAVGMCAAKMLFPDGSINSTGICISRSGAAWDRGMYEPDHGQYDRPEEVFGPCAGAALYRREMLDEVGLFDEDFFCYMEDVDLAFRARLAGWTCRYVPGAQVYHYHGGTAGVGTDFAVYYGNRNVVWYVMKNFPSRLLVTSLPWILGRNLAVVPYYATRGLGRAIVRSKVDAVRGIPRMLHKRSTIRRSVPDSDIRRFTQTWSNIGRPPHVAC</sequence>
<dbReference type="PANTHER" id="PTHR43179:SF12">
    <property type="entry name" value="GALACTOFURANOSYLTRANSFERASE GLFT2"/>
    <property type="match status" value="1"/>
</dbReference>
<comment type="similarity">
    <text evidence="1">Belongs to the glycosyltransferase 2 family.</text>
</comment>
<gene>
    <name evidence="5" type="ORF">SZ63_07490</name>
</gene>
<keyword evidence="6" id="KW-1185">Reference proteome</keyword>
<keyword evidence="2" id="KW-0328">Glycosyltransferase</keyword>
<reference evidence="5 6" key="1">
    <citation type="journal article" date="2015" name="Int. J. Syst. Evol. Microbiol.">
        <title>Methanoculleus sediminis sp. nov., a methanogen from sediments near a submarine mud volcano.</title>
        <authorList>
            <person name="Chen S.C."/>
            <person name="Chen M.F."/>
            <person name="Lai M.C."/>
            <person name="Weng C.Y."/>
            <person name="Wu S.Y."/>
            <person name="Lin S."/>
            <person name="Yang T.F."/>
            <person name="Chen P.C."/>
        </authorList>
    </citation>
    <scope>NUCLEOTIDE SEQUENCE [LARGE SCALE GENOMIC DNA]</scope>
    <source>
        <strain evidence="5 6">S3Fa</strain>
    </source>
</reference>
<dbReference type="RefSeq" id="WP_048183427.1">
    <property type="nucleotide sequence ID" value="NZ_JXOJ01000002.1"/>
</dbReference>
<evidence type="ECO:0000256" key="2">
    <source>
        <dbReference type="ARBA" id="ARBA00022676"/>
    </source>
</evidence>
<protein>
    <submittedName>
        <fullName evidence="5">Glycosyl transferase</fullName>
    </submittedName>
</protein>
<feature type="domain" description="Glycosyltransferase 2-like" evidence="4">
    <location>
        <begin position="3"/>
        <end position="172"/>
    </location>
</feature>
<dbReference type="SUPFAM" id="SSF53448">
    <property type="entry name" value="Nucleotide-diphospho-sugar transferases"/>
    <property type="match status" value="1"/>
</dbReference>
<organism evidence="5 6">
    <name type="scientific">Methanoculleus sediminis</name>
    <dbReference type="NCBI Taxonomy" id="1550566"/>
    <lineage>
        <taxon>Archaea</taxon>
        <taxon>Methanobacteriati</taxon>
        <taxon>Methanobacteriota</taxon>
        <taxon>Stenosarchaea group</taxon>
        <taxon>Methanomicrobia</taxon>
        <taxon>Methanomicrobiales</taxon>
        <taxon>Methanomicrobiaceae</taxon>
        <taxon>Methanoculleus</taxon>
    </lineage>
</organism>
<dbReference type="Gene3D" id="3.90.550.10">
    <property type="entry name" value="Spore Coat Polysaccharide Biosynthesis Protein SpsA, Chain A"/>
    <property type="match status" value="1"/>
</dbReference>
<evidence type="ECO:0000313" key="6">
    <source>
        <dbReference type="Proteomes" id="UP000035301"/>
    </source>
</evidence>
<proteinExistence type="inferred from homology"/>
<dbReference type="InterPro" id="IPR029044">
    <property type="entry name" value="Nucleotide-diphossugar_trans"/>
</dbReference>
<dbReference type="OrthoDB" id="46222at2157"/>
<keyword evidence="3 5" id="KW-0808">Transferase</keyword>
<evidence type="ECO:0000313" key="5">
    <source>
        <dbReference type="EMBL" id="KLK88806.1"/>
    </source>
</evidence>
<dbReference type="Proteomes" id="UP000035301">
    <property type="component" value="Unassembled WGS sequence"/>
</dbReference>
<evidence type="ECO:0000259" key="4">
    <source>
        <dbReference type="Pfam" id="PF00535"/>
    </source>
</evidence>
<evidence type="ECO:0000256" key="3">
    <source>
        <dbReference type="ARBA" id="ARBA00022679"/>
    </source>
</evidence>
<dbReference type="STRING" id="1550566.SZ63_07490"/>